<reference evidence="2" key="2">
    <citation type="submission" date="2021-03" db="EMBL/GenBank/DDBJ databases">
        <title>Complete genome sequence of Burkholderia seminalis 869T2.</title>
        <authorList>
            <person name="Hung S.-H."/>
            <person name="Huang C.-T."/>
            <person name="Huang C.-C."/>
            <person name="Kuo C.-H."/>
        </authorList>
    </citation>
    <scope>NUCLEOTIDE SEQUENCE</scope>
    <source>
        <strain evidence="2">869T2</strain>
    </source>
</reference>
<reference evidence="2" key="1">
    <citation type="submission" date="2014-04" db="EMBL/GenBank/DDBJ databases">
        <authorList>
            <person name="Ho Y.-N."/>
            <person name="Huang C.-C."/>
        </authorList>
    </citation>
    <scope>NUCLEOTIDE SEQUENCE</scope>
    <source>
        <strain evidence="2">869T2</strain>
    </source>
</reference>
<evidence type="ECO:0000313" key="2">
    <source>
        <dbReference type="EMBL" id="QTO23566.1"/>
    </source>
</evidence>
<accession>A0A8A8DG17</accession>
<organism evidence="2 3">
    <name type="scientific">Burkholderia seminalis</name>
    <dbReference type="NCBI Taxonomy" id="488731"/>
    <lineage>
        <taxon>Bacteria</taxon>
        <taxon>Pseudomonadati</taxon>
        <taxon>Pseudomonadota</taxon>
        <taxon>Betaproteobacteria</taxon>
        <taxon>Burkholderiales</taxon>
        <taxon>Burkholderiaceae</taxon>
        <taxon>Burkholderia</taxon>
        <taxon>Burkholderia cepacia complex</taxon>
    </lineage>
</organism>
<dbReference type="Pfam" id="PF07683">
    <property type="entry name" value="CobW_C"/>
    <property type="match status" value="1"/>
</dbReference>
<dbReference type="Proteomes" id="UP000027834">
    <property type="component" value="Chromosome 3"/>
</dbReference>
<dbReference type="AlphaFoldDB" id="A0A8A8DG17"/>
<evidence type="ECO:0000259" key="1">
    <source>
        <dbReference type="Pfam" id="PF07683"/>
    </source>
</evidence>
<keyword evidence="3" id="KW-1185">Reference proteome</keyword>
<feature type="domain" description="CobW C-terminal" evidence="1">
    <location>
        <begin position="4"/>
        <end position="47"/>
    </location>
</feature>
<gene>
    <name evidence="2" type="ORF">DT99_030365</name>
</gene>
<sequence>MPAFASITVAASDVLDKVRLRAWLKASPRTIQRAKGIVRVADAQGAVAARSDGRDGVHRNLPSRDASRIARRHRATQRGCRNGCNDIERRLIGVAHPGYASAGGGVCRMPGRAFLPRMSRAGSFYGRATQRRSSR</sequence>
<proteinExistence type="predicted"/>
<evidence type="ECO:0000313" key="3">
    <source>
        <dbReference type="Proteomes" id="UP000027834"/>
    </source>
</evidence>
<dbReference type="EMBL" id="CP072522">
    <property type="protein sequence ID" value="QTO23566.1"/>
    <property type="molecule type" value="Genomic_DNA"/>
</dbReference>
<protein>
    <submittedName>
        <fullName evidence="2">GTP-binding protein</fullName>
    </submittedName>
</protein>
<name>A0A8A8DG17_9BURK</name>
<dbReference type="InterPro" id="IPR011629">
    <property type="entry name" value="CobW-like_C"/>
</dbReference>